<dbReference type="SUPFAM" id="SSF55048">
    <property type="entry name" value="Probable ACP-binding domain of malonyl-CoA ACP transacylase"/>
    <property type="match status" value="4"/>
</dbReference>
<dbReference type="PANTHER" id="PTHR43775">
    <property type="entry name" value="FATTY ACID SYNTHASE"/>
    <property type="match status" value="1"/>
</dbReference>
<feature type="region of interest" description="C-terminal hotdog fold" evidence="7">
    <location>
        <begin position="4331"/>
        <end position="4461"/>
    </location>
</feature>
<dbReference type="Proteomes" id="UP000585638">
    <property type="component" value="Unassembled WGS sequence"/>
</dbReference>
<keyword evidence="12" id="KW-1185">Reference proteome</keyword>
<feature type="active site" description="Proton acceptor; for dehydratase activity" evidence="7">
    <location>
        <position position="4237"/>
    </location>
</feature>
<feature type="region of interest" description="N-terminal hotdog fold" evidence="7">
    <location>
        <begin position="4205"/>
        <end position="4322"/>
    </location>
</feature>
<dbReference type="InterPro" id="IPR001227">
    <property type="entry name" value="Ac_transferase_dom_sf"/>
</dbReference>
<feature type="active site" description="Proton donor; for dehydratase activity" evidence="7">
    <location>
        <position position="4388"/>
    </location>
</feature>
<feature type="domain" description="Ketosynthase family 3 (KS3)" evidence="9">
    <location>
        <begin position="3370"/>
        <end position="3778"/>
    </location>
</feature>
<dbReference type="InterPro" id="IPR050091">
    <property type="entry name" value="PKS_NRPS_Biosynth_Enz"/>
</dbReference>
<dbReference type="Pfam" id="PF02801">
    <property type="entry name" value="Ketoacyl-synt_C"/>
    <property type="match status" value="4"/>
</dbReference>
<dbReference type="InterPro" id="IPR049552">
    <property type="entry name" value="PKS_DH_N"/>
</dbReference>
<evidence type="ECO:0000259" key="10">
    <source>
        <dbReference type="PROSITE" id="PS52019"/>
    </source>
</evidence>
<dbReference type="PROSITE" id="PS52019">
    <property type="entry name" value="PKS_MFAS_DH"/>
    <property type="match status" value="1"/>
</dbReference>
<dbReference type="GO" id="GO:0005886">
    <property type="term" value="C:plasma membrane"/>
    <property type="evidence" value="ECO:0007669"/>
    <property type="project" value="TreeGrafter"/>
</dbReference>
<dbReference type="InterPro" id="IPR049551">
    <property type="entry name" value="PKS_DH_C"/>
</dbReference>
<dbReference type="SMART" id="SM00826">
    <property type="entry name" value="PKS_DH"/>
    <property type="match status" value="1"/>
</dbReference>
<dbReference type="EMBL" id="JACHIR010000001">
    <property type="protein sequence ID" value="MBB5896421.1"/>
    <property type="molecule type" value="Genomic_DNA"/>
</dbReference>
<dbReference type="Pfam" id="PF16197">
    <property type="entry name" value="KAsynt_C_assoc"/>
    <property type="match status" value="4"/>
</dbReference>
<feature type="domain" description="Carrier" evidence="8">
    <location>
        <begin position="3280"/>
        <end position="3357"/>
    </location>
</feature>
<feature type="domain" description="Carrier" evidence="8">
    <location>
        <begin position="874"/>
        <end position="949"/>
    </location>
</feature>
<dbReference type="GO" id="GO:0004312">
    <property type="term" value="F:fatty acid synthase activity"/>
    <property type="evidence" value="ECO:0007669"/>
    <property type="project" value="TreeGrafter"/>
</dbReference>
<dbReference type="InterPro" id="IPR014031">
    <property type="entry name" value="Ketoacyl_synth_C"/>
</dbReference>
<dbReference type="SUPFAM" id="SSF47336">
    <property type="entry name" value="ACP-like"/>
    <property type="match status" value="4"/>
</dbReference>
<evidence type="ECO:0000259" key="9">
    <source>
        <dbReference type="PROSITE" id="PS52004"/>
    </source>
</evidence>
<dbReference type="GO" id="GO:0006633">
    <property type="term" value="P:fatty acid biosynthetic process"/>
    <property type="evidence" value="ECO:0007669"/>
    <property type="project" value="InterPro"/>
</dbReference>
<dbReference type="Pfam" id="PF21089">
    <property type="entry name" value="PKS_DH_N"/>
    <property type="match status" value="1"/>
</dbReference>
<dbReference type="InterPro" id="IPR020806">
    <property type="entry name" value="PKS_PP-bd"/>
</dbReference>
<dbReference type="Gene3D" id="3.40.47.10">
    <property type="match status" value="4"/>
</dbReference>
<dbReference type="InterPro" id="IPR018201">
    <property type="entry name" value="Ketoacyl_synth_AS"/>
</dbReference>
<dbReference type="InterPro" id="IPR014030">
    <property type="entry name" value="Ketoacyl_synth_N"/>
</dbReference>
<dbReference type="Gene3D" id="3.30.70.250">
    <property type="entry name" value="Malonyl-CoA ACP transacylase, ACP-binding"/>
    <property type="match status" value="1"/>
</dbReference>
<dbReference type="InterPro" id="IPR036736">
    <property type="entry name" value="ACP-like_sf"/>
</dbReference>
<dbReference type="PROSITE" id="PS52004">
    <property type="entry name" value="KS3_2"/>
    <property type="match status" value="4"/>
</dbReference>
<dbReference type="CDD" id="cd08956">
    <property type="entry name" value="KR_3_FAS_SDR_x"/>
    <property type="match status" value="2"/>
</dbReference>
<dbReference type="SUPFAM" id="SSF53901">
    <property type="entry name" value="Thiolase-like"/>
    <property type="match status" value="4"/>
</dbReference>
<keyword evidence="6" id="KW-0012">Acyltransferase</keyword>
<keyword evidence="1" id="KW-0596">Phosphopantetheine</keyword>
<dbReference type="Gene3D" id="1.10.287.1960">
    <property type="match status" value="1"/>
</dbReference>
<dbReference type="Gene3D" id="3.30.70.3290">
    <property type="match status" value="4"/>
</dbReference>
<dbReference type="InterPro" id="IPR042104">
    <property type="entry name" value="PKS_dehydratase_sf"/>
</dbReference>
<feature type="domain" description="Ketosynthase family 3 (KS3)" evidence="9">
    <location>
        <begin position="1893"/>
        <end position="2308"/>
    </location>
</feature>
<dbReference type="GO" id="GO:0005737">
    <property type="term" value="C:cytoplasm"/>
    <property type="evidence" value="ECO:0007669"/>
    <property type="project" value="TreeGrafter"/>
</dbReference>
<dbReference type="InterPro" id="IPR006162">
    <property type="entry name" value="Ppantetheine_attach_site"/>
</dbReference>
<evidence type="ECO:0000259" key="8">
    <source>
        <dbReference type="PROSITE" id="PS50075"/>
    </source>
</evidence>
<dbReference type="PROSITE" id="PS50075">
    <property type="entry name" value="CARRIER"/>
    <property type="match status" value="4"/>
</dbReference>
<dbReference type="GO" id="GO:0071770">
    <property type="term" value="P:DIM/DIP cell wall layer assembly"/>
    <property type="evidence" value="ECO:0007669"/>
    <property type="project" value="TreeGrafter"/>
</dbReference>
<dbReference type="Pfam" id="PF14765">
    <property type="entry name" value="PS-DH"/>
    <property type="match status" value="1"/>
</dbReference>
<evidence type="ECO:0000256" key="4">
    <source>
        <dbReference type="ARBA" id="ARBA00022737"/>
    </source>
</evidence>
<dbReference type="GO" id="GO:0004315">
    <property type="term" value="F:3-oxoacyl-[acyl-carrier-protein] synthase activity"/>
    <property type="evidence" value="ECO:0007669"/>
    <property type="project" value="InterPro"/>
</dbReference>
<dbReference type="FunFam" id="3.40.47.10:FF:000019">
    <property type="entry name" value="Polyketide synthase type I"/>
    <property type="match status" value="3"/>
</dbReference>
<dbReference type="InterPro" id="IPR020841">
    <property type="entry name" value="PKS_Beta-ketoAc_synthase_dom"/>
</dbReference>
<evidence type="ECO:0000313" key="11">
    <source>
        <dbReference type="EMBL" id="MBB5896421.1"/>
    </source>
</evidence>
<dbReference type="GO" id="GO:0031177">
    <property type="term" value="F:phosphopantetheine binding"/>
    <property type="evidence" value="ECO:0007669"/>
    <property type="project" value="InterPro"/>
</dbReference>
<dbReference type="CDD" id="cd00833">
    <property type="entry name" value="PKS"/>
    <property type="match status" value="4"/>
</dbReference>
<dbReference type="InterPro" id="IPR013968">
    <property type="entry name" value="PKS_KR"/>
</dbReference>
<sequence length="4969" mass="518142">MSVVPLPSSAAHPVAVVGMTCRVPGAENVAQLWQLLLDGTEALTAPPEDRRADLGTAVRDGVMARAGYLADVAGFDAALFGLSPSEARETDPQQRLLLELCWEALEDAGIVTAPGAGVFVGVTSSDYALLAARAGRPGPHALTGSNRSFLANRLSQFFGFEGPSLVIDTAQSAGLVAVHAACESIRSGESNLAIAGGVQLNLAGEVPEQFAGLGALSASGRCQTFSATADGFARGEGGALFVLKPLDRALADNDRIHAVLRGSAVNHDGQAAGLTEPSPEAQARVLRAAYRRAGVAAEDIGYVELHGTGTPVGDPVEARALGAVHGHRDNALLVGSVKTNIGHLEAAAGAVGLVKTVLATRHRVLPASLNFVEPNPAIRFDEWKLRVVTAPEPWPGPAEDPVLAGVSAMGLGGTNVHMVVQSWPDPAPRHTEADGPVVWSLSGHTEAALLAQAQRLAAHVDSGPVEIARSLALRAPLAHRAAVVGRSREELIDGIRALATGTQHPALVRGTARPVGEQVVFVFPGQGSQWEGMARELLDTSAVFAATIAECDEALAPWVDFRVADVLRGTGPSMARIDVNQPVLWAVMVALAAVWRDQGISPTAVAGQSQGEVAAACVAGALSLADGARLIATRAQAVARHLTGVGAMVWVGQPETVVRERIAPWGERLSVAVISGPESVVVAGTRDALDELAASWDVDMRQVGADYASHSPLVEPVREELAAVLAPLRPGPSRIPFHSTVTGGVMSGEQLDADYWYRNLREPVDLHATVRGLLGAGAAVFVEVSPHPILLASVRDCALAEDRPAVTIPTLRRDEDGLERITRSLAELSTQGGPVDWAARYVHADRISLPHYAFQRRRYWLGEQVAPVADGRPDDLGALVRREAAAVLGVSDPSEVDTARPFREQGFDSAMLTHLTSRIEMATGTRLATSTLFAHPTPERLAAHLGASTPEPEPAAPSQELDDDPIVVVGIGCRFPGGIDSPETFWAALAAGADLITEAPDDRGWHPDTLSHHGGFVTGATDFDPAFFGISGREALVMDPQQRLALETSWEALERAGLDPTSLRGSDTGVFLGAMAQDYGDRMHETTGTTEGYTLTGTAPSVLSGRIAYVLGTEGPALTVDTACSSSLVALHLAARALRAGECGLALAGGVTVLATPGIFVEFSRQGGLSPDGRCRSFSDDADGTGWAEGAGVLVLQRLSDALAQGREMLAVLRGSAINNDGASNGLTAPSGTAQQKVIRHALAEAGLRPSDVDAVEAHGTGTRLGDPIEAEALLATYGRDRDVPLLLGSVKSNFGHTQAAAGVAGVIKLILALRHELLPRTLHADRPSTQVDWSAGSVALLTEEVPWPRAERPRRAAVSSFGISGTNAHVILEQPPLPATDPVPAAWPLVVSARSSAALTAQVDRLAAHVAEHGLDGVASALVTSRPLRSHRAVVLDAAGLTDLASLDVVTGVARDVGRTVLVFPGQGAQWVGMGRELMSHPVFAARMAECADALGWRLDDLFGELDRVDVVQPVSFAVMVSLAAVWESVGVRPDAVIGHSQGEIAAACVAGALSLEDAARVVSLRSRVIAEELAGRGGMLSVALAPDEIELPAGVEIAAINGPRAVVLAGAPDALDELERHHREREVRVRRVPVDYASHTAHVDPAAGRIAAELAGISPQRPRIPWLSTVDLEWVDDAPGPDYWVRNLRQPVRFAEAVAALAAAGHGLFVESSAHPVLTAAIADSAGRDVAVAGTLRRDDGGPDRLLRAFAEVFTAGGPLDWTAVLPKSRPVALPTSVFERRRCWLGDPPRAVDPAPAADNADLLDLVRRQAALVLGEREPIPARMPFRDAGFDSLTSVDLRTRLADATGVTLAVTAAFDHPDATALAEHLRERLAGDARDETPTAAAASSEPIAVVGMAVRLPGGVHTPEDFWRLLANGTDAISGFPTDRGWDTDRLPPGTTRQGGFLGDAAEFDAAFFGISPREAQAMDPQQRVFLESAWEALEDAGIDPTSVRGSATGVFVGATPQPYGPDPLLAGQAGGLLLTGTLPAVISGRVAYLLGTQGPAVTVDTACSSSLVALHLAAQSLRSGECATAVAGGVTVIAGPGVFAEFARQGGLAADGRCRAFGADADGTGWAEGAGVLVLKRLSDAVREGRRVLAVIKGSAVNSDGASNGLTAPNGSAQQRVIRQALANAGLRPSDVDAVEAHGTGTRLGDPIEAEALLATYGRDRETPLWLGSVKSNVGHTQAAAGVTGVLKMILALRHGQLPRTLHAERRSELVDWSQGAVELLTEPRPWLAGGRPRRAGVSAFGVSGTNAHLVLEEAPPAREDAPPATAVVPLVVSARTASALDAQLTRLAERGGRPVDLARPLLTGRTTSWEHRAVVIAETEDEAVAGLREPAIRGVAGHVRLGFLFAGQGAQRAGAGRELHEAFPVFAKAFDAACAELDRHLAGHVPHPVRQAVFDGDGLGDTVYTQAGLFAIEVATAELLGSLGVAPRAVAGHSLGEISAAHVAGVLSLADAAALVAARGRLMQALPPGGVMTAVAASEADARAALVEGVSLAAVNGPDTVVLSGAADGVDEVVRALGVDGRRLRVGHAFHSPLMEPMLDAFREVVAGLALRAPRIPLVSGVTGAVAGDEVCDPEYWVRQVRETVRFADAVNTMADELNVSAVVEVGPGGTLTGMAPGMAPAVALLRRGKPEVRGLLDGLGRLFVAGQDVRWTELTPPAAAPELPKTVFERRRFWLTGSGHPVIDTVVDTPGGVVLAGAFRGPVTAGALVELALRAADEAECPALAEFTVAEVPAPGPVRVTVGPQRTLAVHARVADEWVEIAAGRVADEAAIPEVDEAFDELAVEPSAHVIHPALLDDVAPGEVAFEWRGVRLHAADATTVRVRRGPAENGFGLVLSDGAGLPVLTAELVRTRPAERTAPVLHRVELVPSKLVPGRPGTTWPVLRVGGGELHDVLADVLGTLQACLAGEGRMLVVVPPTAQDPVAAGVAGLVRTAATENPGRIVLARTADDDLAPLLAVVDAGEPELVLTGGDVLVPRLRRAEAGAPWRPRGTVLVTGGTGALGSLVARHLVEQHGVRDLVIASRSGEGPISEGVRFAAVDLARRDQVRELIDGISDLRAVVHCAGIVDDGVLSSVDRSRLDAVLGPKIDAAQHLDELTRDRDLDAFVLFSSVSGILGSAGQAAYAAANAALDALAARRRAAGLPATSIAWGPWEPSGGMTASLSEVDMRRLARLGLRPLPSAEGLRLLDAAVHAPDPVVIAADLDPAALRGPRTRRRAATEPLAENDLHDLVRREAAAVLGLAPSAVIETRSFRDAGFDSLMAVELRNRLSAATGLTLPATIVFDWPTPADLAAHLTAGTAVEEATTRARADDDPIALVGMAMRLPGGVDTPEDYWRLLADGTDAISGFPTDRGWPSDLDSITREGGFLRGADRFDAEFFGISPREAIAMDPQQRLLLETSWEALERAGFDPVTLRGHELGVFAGASAQPYGTGGPLDGYQLTGTASSVLSGRIAYVLGTRGPAVTVDTACSSALVALHLAVRSLRAGECGIALAGGVTVLSTPDVFVEFSRQRGLAPDGRCKPFAAAADGTAWAEGVGVLVLQRLSDAVAQGREVLALVRGTAVNSDGASNGLTAPNGPAQERVIRQALADAGLDPSDVDAVEAHGTGTRLGDPIEAQAIIATYGRDRDRPLWLGSVKSNVGHTQAAAGAVGLMKMVLALRHETLPRTLHVDRPTDEVDWAAGPVRLLTEPVAWPSGSVRRAAVSAFGVSGTNAHVVLEAPPVRESIPADPGSAPLVLSGRTPTALAAQAARLADEFPDAPVAAVARSLVTTRALREHRAVVFSKAGLRDLASPDVVLGAARDAGRTVFVFPGQGAQWAGMGRDLMSHPVFAARMAECADALGWRLDDLFGDLDRVDVVQPVSFAVMVSLAAVWESVGVRPDAVIGHSQGEIAAACVAGALSLADAAKIVSLRSRVIAEELAGRGGMLSIALDPGEIDLPAGVEVAVVNSPGATVVAGAPDLLEELESRCRASDVRVRRLPVDYASHTAHVDAVADRIAEELTGITTAPPRVPWMSTVDVTWIDGELGPDYWVRNLRQPVRFADAVTELGTQGYGTFVEVSSHPVLTTAIEATVEDALVVGTLRRDDGGPERLLRSFAELHVGGGALDWTAILPAAPLVPVPPTVFEHERFWRLPTRGGGGQDALAHPVLSAAHEIPDGGGWLLTGRLSVADQPWLADHAVAGMLLVPGAALVELALQAGKRVGLPVLDELVIETPLVLTGEREVRVVVAAEQDGGRPVFVHSRDGDRWTRHAAGRLDSGPAAPPAVEWPAEGEDISGAELYTSIVEAGYEYGPSFQGVRTIRRRGADLYAEIVPQDPTEGFLVHPALLDAALHPAALTVRGTAELPFAWRGMTVHGPATGTVRVHLAPGPDGIRVQAVDETGAPVFTVRGLVSRPAVMTAEDVFVVDSVVLPVPASGDPLPAEWRVHRVAPGAGTDGERARRAVLAAAEAIRADESKLVVLTDDPADPAVAAVHGLIRCAQAEHPGRILLVDGDLPARQTVENLTGEWQISIRDGEVRAPRLVRPVERVEPKPWRGPVLITGGTGTLGAHTARHLVRAHGIRDLVLVSRQGPSAEGADELRAELTRAGASVRILAVDITDEASVRALLTEPFAAVVHTAGALADTALANLDASDLERTMRPKADAAALLDELTRGTGTALVLYSSAAGVLGNPGQGAYAAANAFLDALARRRAEAGDPALSLAWGLWSETSGLTGGADTGRMARAGVVGIATEQGLRMFDAALGSGRAVTVPVAIDRTAFGAQPPALWRELVRPRPIAAGRGVLDRITAADPDRREGLLVDLVRREAAVVLGRTGTGGIGAKAAFRDLGFDSLTSVELRNRLLAATGVKLPVTAVFDHPNATELATRLHEGLFPPAAVEPEQERPAGDESALIAEMSAEELIRRALGEVG</sequence>
<dbReference type="SMART" id="SM01294">
    <property type="entry name" value="PKS_PP_betabranch"/>
    <property type="match status" value="3"/>
</dbReference>
<proteinExistence type="predicted"/>
<dbReference type="Pfam" id="PF00109">
    <property type="entry name" value="ketoacyl-synt"/>
    <property type="match status" value="4"/>
</dbReference>
<feature type="domain" description="PKS/mFAS DH" evidence="10">
    <location>
        <begin position="4205"/>
        <end position="4461"/>
    </location>
</feature>
<dbReference type="InterPro" id="IPR016035">
    <property type="entry name" value="Acyl_Trfase/lysoPLipase"/>
</dbReference>
<feature type="domain" description="Ketosynthase family 3 (KS3)" evidence="9">
    <location>
        <begin position="11"/>
        <end position="422"/>
    </location>
</feature>
<dbReference type="SUPFAM" id="SSF52151">
    <property type="entry name" value="FabD/lysophospholipase-like"/>
    <property type="match status" value="4"/>
</dbReference>
<dbReference type="Gene3D" id="3.10.129.110">
    <property type="entry name" value="Polyketide synthase dehydratase"/>
    <property type="match status" value="1"/>
</dbReference>
<evidence type="ECO:0000256" key="6">
    <source>
        <dbReference type="ARBA" id="ARBA00023315"/>
    </source>
</evidence>
<dbReference type="InterPro" id="IPR016039">
    <property type="entry name" value="Thiolase-like"/>
</dbReference>
<accession>A0A7W9NLF6</accession>
<organism evidence="11 12">
    <name type="scientific">Kutzneria kofuensis</name>
    <dbReference type="NCBI Taxonomy" id="103725"/>
    <lineage>
        <taxon>Bacteria</taxon>
        <taxon>Bacillati</taxon>
        <taxon>Actinomycetota</taxon>
        <taxon>Actinomycetes</taxon>
        <taxon>Pseudonocardiales</taxon>
        <taxon>Pseudonocardiaceae</taxon>
        <taxon>Kutzneria</taxon>
    </lineage>
</organism>
<feature type="domain" description="Carrier" evidence="8">
    <location>
        <begin position="4856"/>
        <end position="4931"/>
    </location>
</feature>
<feature type="domain" description="Carrier" evidence="8">
    <location>
        <begin position="1801"/>
        <end position="1877"/>
    </location>
</feature>
<dbReference type="Pfam" id="PF00698">
    <property type="entry name" value="Acyl_transf_1"/>
    <property type="match status" value="4"/>
</dbReference>
<dbReference type="Gene3D" id="3.40.50.720">
    <property type="entry name" value="NAD(P)-binding Rossmann-like Domain"/>
    <property type="match status" value="2"/>
</dbReference>
<dbReference type="InterPro" id="IPR049900">
    <property type="entry name" value="PKS_mFAS_DH"/>
</dbReference>
<keyword evidence="3 11" id="KW-0808">Transferase</keyword>
<dbReference type="InterPro" id="IPR009081">
    <property type="entry name" value="PP-bd_ACP"/>
</dbReference>
<feature type="domain" description="Ketosynthase family 3 (KS3)" evidence="9">
    <location>
        <begin position="963"/>
        <end position="1375"/>
    </location>
</feature>
<gene>
    <name evidence="11" type="ORF">BJ998_007617</name>
</gene>
<dbReference type="InterPro" id="IPR016036">
    <property type="entry name" value="Malonyl_transacylase_ACP-bd"/>
</dbReference>
<dbReference type="PROSITE" id="PS00012">
    <property type="entry name" value="PHOSPHOPANTETHEINE"/>
    <property type="match status" value="3"/>
</dbReference>
<protein>
    <submittedName>
        <fullName evidence="11">Acyl transferase domain-containing protein</fullName>
    </submittedName>
</protein>
<dbReference type="Gene3D" id="3.40.366.10">
    <property type="entry name" value="Malonyl-Coenzyme A Acyl Carrier Protein, domain 2"/>
    <property type="match status" value="4"/>
</dbReference>
<dbReference type="Pfam" id="PF08659">
    <property type="entry name" value="KR"/>
    <property type="match status" value="2"/>
</dbReference>
<dbReference type="InterPro" id="IPR032821">
    <property type="entry name" value="PKS_assoc"/>
</dbReference>
<dbReference type="InterPro" id="IPR057326">
    <property type="entry name" value="KR_dom"/>
</dbReference>
<name>A0A7W9NLF6_9PSEU</name>
<dbReference type="PROSITE" id="PS00606">
    <property type="entry name" value="KS3_1"/>
    <property type="match status" value="3"/>
</dbReference>
<comment type="caution">
    <text evidence="11">The sequence shown here is derived from an EMBL/GenBank/DDBJ whole genome shotgun (WGS) entry which is preliminary data.</text>
</comment>
<dbReference type="SMART" id="SM00825">
    <property type="entry name" value="PKS_KS"/>
    <property type="match status" value="4"/>
</dbReference>
<evidence type="ECO:0000256" key="2">
    <source>
        <dbReference type="ARBA" id="ARBA00022553"/>
    </source>
</evidence>
<keyword evidence="4" id="KW-0677">Repeat</keyword>
<dbReference type="SUPFAM" id="SSF51735">
    <property type="entry name" value="NAD(P)-binding Rossmann-fold domains"/>
    <property type="match status" value="4"/>
</dbReference>
<dbReference type="SMART" id="SM00823">
    <property type="entry name" value="PKS_PP"/>
    <property type="match status" value="4"/>
</dbReference>
<dbReference type="RefSeq" id="WP_184868079.1">
    <property type="nucleotide sequence ID" value="NZ_JACHIR010000001.1"/>
</dbReference>
<evidence type="ECO:0000256" key="3">
    <source>
        <dbReference type="ARBA" id="ARBA00022679"/>
    </source>
</evidence>
<keyword evidence="2" id="KW-0597">Phosphoprotein</keyword>
<dbReference type="Gene3D" id="1.10.1200.10">
    <property type="entry name" value="ACP-like"/>
    <property type="match status" value="4"/>
</dbReference>
<dbReference type="InterPro" id="IPR014043">
    <property type="entry name" value="Acyl_transferase_dom"/>
</dbReference>
<evidence type="ECO:0000256" key="5">
    <source>
        <dbReference type="ARBA" id="ARBA00023268"/>
    </source>
</evidence>
<dbReference type="SMART" id="SM00827">
    <property type="entry name" value="PKS_AT"/>
    <property type="match status" value="4"/>
</dbReference>
<dbReference type="Pfam" id="PF00550">
    <property type="entry name" value="PP-binding"/>
    <property type="match status" value="4"/>
</dbReference>
<keyword evidence="5" id="KW-0511">Multifunctional enzyme</keyword>
<reference evidence="11 12" key="1">
    <citation type="submission" date="2020-08" db="EMBL/GenBank/DDBJ databases">
        <title>Sequencing the genomes of 1000 actinobacteria strains.</title>
        <authorList>
            <person name="Klenk H.-P."/>
        </authorList>
    </citation>
    <scope>NUCLEOTIDE SEQUENCE [LARGE SCALE GENOMIC DNA]</scope>
    <source>
        <strain evidence="11 12">DSM 43851</strain>
    </source>
</reference>
<dbReference type="InterPro" id="IPR036291">
    <property type="entry name" value="NAD(P)-bd_dom_sf"/>
</dbReference>
<evidence type="ECO:0000256" key="1">
    <source>
        <dbReference type="ARBA" id="ARBA00022450"/>
    </source>
</evidence>
<dbReference type="PANTHER" id="PTHR43775:SF51">
    <property type="entry name" value="INACTIVE PHENOLPHTHIOCEROL SYNTHESIS POLYKETIDE SYNTHASE TYPE I PKS1-RELATED"/>
    <property type="match status" value="1"/>
</dbReference>
<evidence type="ECO:0000256" key="7">
    <source>
        <dbReference type="PROSITE-ProRule" id="PRU01363"/>
    </source>
</evidence>
<dbReference type="FunFam" id="1.10.1200.10:FF:000007">
    <property type="entry name" value="Probable polyketide synthase pks17"/>
    <property type="match status" value="1"/>
</dbReference>
<dbReference type="SMART" id="SM00822">
    <property type="entry name" value="PKS_KR"/>
    <property type="match status" value="2"/>
</dbReference>
<dbReference type="InterPro" id="IPR020807">
    <property type="entry name" value="PKS_DH"/>
</dbReference>
<evidence type="ECO:0000313" key="12">
    <source>
        <dbReference type="Proteomes" id="UP000585638"/>
    </source>
</evidence>